<dbReference type="InParanoid" id="A0A168PNV0"/>
<evidence type="ECO:0000313" key="11">
    <source>
        <dbReference type="EMBL" id="SAM02704.1"/>
    </source>
</evidence>
<keyword evidence="6 9" id="KW-1133">Transmembrane helix</keyword>
<dbReference type="EMBL" id="LT554008">
    <property type="protein sequence ID" value="SAM02704.1"/>
    <property type="molecule type" value="Genomic_DNA"/>
</dbReference>
<comment type="similarity">
    <text evidence="2">Belongs to the amino acid/polyamine transporter 2 family.</text>
</comment>
<feature type="transmembrane region" description="Helical" evidence="9">
    <location>
        <begin position="150"/>
        <end position="168"/>
    </location>
</feature>
<feature type="transmembrane region" description="Helical" evidence="9">
    <location>
        <begin position="506"/>
        <end position="531"/>
    </location>
</feature>
<sequence>MPQYGSIAKQKTSNHLTDAERDLLQSDRPGYGTRSKIEVAFNLVNATVGAGIIGLPFAISHTGFILGIFVSVFVAILSQVGLYMIVLAGQRVKIYKFALLVEYLMGRTGYHFLNFMIFIQAGGACLSYFILLGDTMPILLDSFLPHFEFVSTRTFVICFIGVVFILPLNMARSIGALAKWSILSVMLFPVVLLTIIIRAPAYIPEEPIPITWTGPDVFGALGVFAFAFTCSQVAFNNYLTLEDQSSHNWNQSTMLSTFTSWLISMVFALLGYFCFGENLQPNLFMNFDTDDWVINLGRFILGCTMILTIPLGFYPTREAVQKVLGFETATKQPNQLQHYTVTFVLFFVILFGGVTVRSLGKVYGLVGGVSATTLAFILPSIAYWVTSKQARNDDLAATPSTTLTPPLEIPTYLIEPTLTQSSTLYHGISSSNNTYSGYYYYGSDATEGKRLLWDVASTSSSSRHHDEDASTVGGDDLSDDDDTDMENIKGATGDYSMDDSIGKPNLFLDIMAVILFIWGFAVMVISVSSVLSSD</sequence>
<dbReference type="OMA" id="QFANDDA"/>
<keyword evidence="4 9" id="KW-0812">Transmembrane</keyword>
<feature type="transmembrane region" description="Helical" evidence="9">
    <location>
        <begin position="180"/>
        <end position="197"/>
    </location>
</feature>
<feature type="transmembrane region" description="Helical" evidence="9">
    <location>
        <begin position="217"/>
        <end position="241"/>
    </location>
</feature>
<protein>
    <recommendedName>
        <fullName evidence="10">Amino acid transporter transmembrane domain-containing protein</fullName>
    </recommendedName>
</protein>
<keyword evidence="12" id="KW-1185">Reference proteome</keyword>
<reference evidence="11" key="1">
    <citation type="submission" date="2016-04" db="EMBL/GenBank/DDBJ databases">
        <authorList>
            <person name="Evans L.H."/>
            <person name="Alamgir A."/>
            <person name="Owens N."/>
            <person name="Weber N.D."/>
            <person name="Virtaneva K."/>
            <person name="Barbian K."/>
            <person name="Babar A."/>
            <person name="Rosenke K."/>
        </authorList>
    </citation>
    <scope>NUCLEOTIDE SEQUENCE [LARGE SCALE GENOMIC DNA]</scope>
    <source>
        <strain evidence="11">CBS 101.48</strain>
    </source>
</reference>
<evidence type="ECO:0000256" key="2">
    <source>
        <dbReference type="ARBA" id="ARBA00008066"/>
    </source>
</evidence>
<dbReference type="Proteomes" id="UP000078561">
    <property type="component" value="Unassembled WGS sequence"/>
</dbReference>
<evidence type="ECO:0000259" key="10">
    <source>
        <dbReference type="Pfam" id="PF01490"/>
    </source>
</evidence>
<evidence type="ECO:0000256" key="9">
    <source>
        <dbReference type="SAM" id="Phobius"/>
    </source>
</evidence>
<organism evidence="11">
    <name type="scientific">Absidia glauca</name>
    <name type="common">Pin mould</name>
    <dbReference type="NCBI Taxonomy" id="4829"/>
    <lineage>
        <taxon>Eukaryota</taxon>
        <taxon>Fungi</taxon>
        <taxon>Fungi incertae sedis</taxon>
        <taxon>Mucoromycota</taxon>
        <taxon>Mucoromycotina</taxon>
        <taxon>Mucoromycetes</taxon>
        <taxon>Mucorales</taxon>
        <taxon>Cunninghamellaceae</taxon>
        <taxon>Absidia</taxon>
    </lineage>
</organism>
<evidence type="ECO:0000256" key="5">
    <source>
        <dbReference type="ARBA" id="ARBA00022970"/>
    </source>
</evidence>
<dbReference type="AlphaFoldDB" id="A0A168PNV0"/>
<dbReference type="GO" id="GO:0015179">
    <property type="term" value="F:L-amino acid transmembrane transporter activity"/>
    <property type="evidence" value="ECO:0007669"/>
    <property type="project" value="TreeGrafter"/>
</dbReference>
<evidence type="ECO:0000256" key="1">
    <source>
        <dbReference type="ARBA" id="ARBA00004141"/>
    </source>
</evidence>
<evidence type="ECO:0000313" key="12">
    <source>
        <dbReference type="Proteomes" id="UP000078561"/>
    </source>
</evidence>
<dbReference type="Pfam" id="PF01490">
    <property type="entry name" value="Aa_trans"/>
    <property type="match status" value="1"/>
</dbReference>
<gene>
    <name evidence="11" type="primary">ABSGL_08520.1 scaffold 10403</name>
</gene>
<dbReference type="OrthoDB" id="28208at2759"/>
<comment type="subcellular location">
    <subcellularLocation>
        <location evidence="1">Membrane</location>
        <topology evidence="1">Multi-pass membrane protein</topology>
    </subcellularLocation>
</comment>
<evidence type="ECO:0000256" key="7">
    <source>
        <dbReference type="ARBA" id="ARBA00023136"/>
    </source>
</evidence>
<feature type="region of interest" description="Disordered" evidence="8">
    <location>
        <begin position="461"/>
        <end position="491"/>
    </location>
</feature>
<dbReference type="STRING" id="4829.A0A168PNV0"/>
<feature type="transmembrane region" description="Helical" evidence="9">
    <location>
        <begin position="39"/>
        <end position="59"/>
    </location>
</feature>
<keyword evidence="3" id="KW-0813">Transport</keyword>
<evidence type="ECO:0000256" key="6">
    <source>
        <dbReference type="ARBA" id="ARBA00022989"/>
    </source>
</evidence>
<evidence type="ECO:0000256" key="4">
    <source>
        <dbReference type="ARBA" id="ARBA00022692"/>
    </source>
</evidence>
<accession>A0A168PNV0</accession>
<dbReference type="GO" id="GO:0016020">
    <property type="term" value="C:membrane"/>
    <property type="evidence" value="ECO:0007669"/>
    <property type="project" value="UniProtKB-SubCell"/>
</dbReference>
<feature type="transmembrane region" description="Helical" evidence="9">
    <location>
        <begin position="253"/>
        <end position="273"/>
    </location>
</feature>
<evidence type="ECO:0000256" key="8">
    <source>
        <dbReference type="SAM" id="MobiDB-lite"/>
    </source>
</evidence>
<evidence type="ECO:0000256" key="3">
    <source>
        <dbReference type="ARBA" id="ARBA00022448"/>
    </source>
</evidence>
<feature type="compositionally biased region" description="Acidic residues" evidence="8">
    <location>
        <begin position="476"/>
        <end position="485"/>
    </location>
</feature>
<feature type="transmembrane region" description="Helical" evidence="9">
    <location>
        <begin position="110"/>
        <end position="130"/>
    </location>
</feature>
<name>A0A168PNV0_ABSGL</name>
<feature type="transmembrane region" description="Helical" evidence="9">
    <location>
        <begin position="65"/>
        <end position="89"/>
    </location>
</feature>
<feature type="transmembrane region" description="Helical" evidence="9">
    <location>
        <begin position="293"/>
        <end position="315"/>
    </location>
</feature>
<dbReference type="PANTHER" id="PTHR22950:SF458">
    <property type="entry name" value="SODIUM-COUPLED NEUTRAL AMINO ACID TRANSPORTER 11-RELATED"/>
    <property type="match status" value="1"/>
</dbReference>
<proteinExistence type="inferred from homology"/>
<feature type="transmembrane region" description="Helical" evidence="9">
    <location>
        <begin position="362"/>
        <end position="385"/>
    </location>
</feature>
<dbReference type="InterPro" id="IPR013057">
    <property type="entry name" value="AA_transpt_TM"/>
</dbReference>
<feature type="domain" description="Amino acid transporter transmembrane" evidence="10">
    <location>
        <begin position="35"/>
        <end position="392"/>
    </location>
</feature>
<keyword evidence="5" id="KW-0029">Amino-acid transport</keyword>
<keyword evidence="7 9" id="KW-0472">Membrane</keyword>
<feature type="transmembrane region" description="Helical" evidence="9">
    <location>
        <begin position="336"/>
        <end position="356"/>
    </location>
</feature>
<dbReference type="PANTHER" id="PTHR22950">
    <property type="entry name" value="AMINO ACID TRANSPORTER"/>
    <property type="match status" value="1"/>
</dbReference>